<dbReference type="Proteomes" id="UP000007800">
    <property type="component" value="Unassembled WGS sequence"/>
</dbReference>
<feature type="region of interest" description="Disordered" evidence="1">
    <location>
        <begin position="110"/>
        <end position="149"/>
    </location>
</feature>
<dbReference type="AlphaFoldDB" id="C5K8C8"/>
<evidence type="ECO:0000256" key="1">
    <source>
        <dbReference type="SAM" id="MobiDB-lite"/>
    </source>
</evidence>
<gene>
    <name evidence="3" type="ORF">Pmar_PMAR015875</name>
</gene>
<dbReference type="EMBL" id="GG671101">
    <property type="protein sequence ID" value="EER19316.1"/>
    <property type="molecule type" value="Genomic_DNA"/>
</dbReference>
<evidence type="ECO:0000313" key="3">
    <source>
        <dbReference type="EMBL" id="EER19316.1"/>
    </source>
</evidence>
<evidence type="ECO:0000259" key="2">
    <source>
        <dbReference type="Pfam" id="PF00098"/>
    </source>
</evidence>
<dbReference type="Pfam" id="PF00098">
    <property type="entry name" value="zf-CCHC"/>
    <property type="match status" value="1"/>
</dbReference>
<sequence length="198" mass="21731">MQFSIGKDTVDCYGADTRHHTVLAFKDLDSKSYEKVAATFYWNSLPQTQAVKQSYGMWSALAPKERTLPKAIDLTRPLFEVEDAGTSTQAPGQKELGAVASVPAKGQYSYGGKKGSKGSKGWSSNWSPSKGTNYRKGKEKTKGRGKAMRGSSPYTWFCGWSNQQQCYVCGGYGHWASDTGPVYARPERSQMTGKSPIK</sequence>
<feature type="compositionally biased region" description="Basic residues" evidence="1">
    <location>
        <begin position="133"/>
        <end position="147"/>
    </location>
</feature>
<reference evidence="3 4" key="1">
    <citation type="submission" date="2008-07" db="EMBL/GenBank/DDBJ databases">
        <authorList>
            <person name="El-Sayed N."/>
            <person name="Caler E."/>
            <person name="Inman J."/>
            <person name="Amedeo P."/>
            <person name="Hass B."/>
            <person name="Wortman J."/>
        </authorList>
    </citation>
    <scope>NUCLEOTIDE SEQUENCE [LARGE SCALE GENOMIC DNA]</scope>
    <source>
        <strain evidence="4">ATCC 50983 / TXsc</strain>
    </source>
</reference>
<dbReference type="InParanoid" id="C5K8C8"/>
<name>C5K8C8_PERM5</name>
<dbReference type="GO" id="GO:0008270">
    <property type="term" value="F:zinc ion binding"/>
    <property type="evidence" value="ECO:0007669"/>
    <property type="project" value="InterPro"/>
</dbReference>
<organism evidence="4">
    <name type="scientific">Perkinsus marinus (strain ATCC 50983 / TXsc)</name>
    <dbReference type="NCBI Taxonomy" id="423536"/>
    <lineage>
        <taxon>Eukaryota</taxon>
        <taxon>Sar</taxon>
        <taxon>Alveolata</taxon>
        <taxon>Perkinsozoa</taxon>
        <taxon>Perkinsea</taxon>
        <taxon>Perkinsida</taxon>
        <taxon>Perkinsidae</taxon>
        <taxon>Perkinsus</taxon>
    </lineage>
</organism>
<feature type="domain" description="CCHC-type" evidence="2">
    <location>
        <begin position="165"/>
        <end position="178"/>
    </location>
</feature>
<dbReference type="GeneID" id="9039568"/>
<dbReference type="InterPro" id="IPR001878">
    <property type="entry name" value="Znf_CCHC"/>
</dbReference>
<protein>
    <recommendedName>
        <fullName evidence="2">CCHC-type domain-containing protein</fullName>
    </recommendedName>
</protein>
<accession>C5K8C8</accession>
<keyword evidence="4" id="KW-1185">Reference proteome</keyword>
<evidence type="ECO:0000313" key="4">
    <source>
        <dbReference type="Proteomes" id="UP000007800"/>
    </source>
</evidence>
<proteinExistence type="predicted"/>
<dbReference type="GO" id="GO:0003676">
    <property type="term" value="F:nucleic acid binding"/>
    <property type="evidence" value="ECO:0007669"/>
    <property type="project" value="InterPro"/>
</dbReference>
<dbReference type="RefSeq" id="XP_002787520.1">
    <property type="nucleotide sequence ID" value="XM_002787474.1"/>
</dbReference>
<feature type="compositionally biased region" description="Low complexity" evidence="1">
    <location>
        <begin position="119"/>
        <end position="131"/>
    </location>
</feature>